<sequence length="56" mass="6904">MVDFPIWHPFNNDWWTFTTLFFLILFLVRISELTLRLKWWSSQTNRKIVHIIVGLL</sequence>
<dbReference type="AlphaFoldDB" id="A0A382RJ72"/>
<accession>A0A382RJ72</accession>
<keyword evidence="1" id="KW-1133">Transmembrane helix</keyword>
<name>A0A382RJ72_9ZZZZ</name>
<reference evidence="2" key="1">
    <citation type="submission" date="2018-05" db="EMBL/GenBank/DDBJ databases">
        <authorList>
            <person name="Lanie J.A."/>
            <person name="Ng W.-L."/>
            <person name="Kazmierczak K.M."/>
            <person name="Andrzejewski T.M."/>
            <person name="Davidsen T.M."/>
            <person name="Wayne K.J."/>
            <person name="Tettelin H."/>
            <person name="Glass J.I."/>
            <person name="Rusch D."/>
            <person name="Podicherti R."/>
            <person name="Tsui H.-C.T."/>
            <person name="Winkler M.E."/>
        </authorList>
    </citation>
    <scope>NUCLEOTIDE SEQUENCE</scope>
</reference>
<evidence type="ECO:0000256" key="1">
    <source>
        <dbReference type="SAM" id="Phobius"/>
    </source>
</evidence>
<gene>
    <name evidence="2" type="ORF">METZ01_LOCUS349515</name>
</gene>
<evidence type="ECO:0000313" key="2">
    <source>
        <dbReference type="EMBL" id="SVC96661.1"/>
    </source>
</evidence>
<proteinExistence type="predicted"/>
<organism evidence="2">
    <name type="scientific">marine metagenome</name>
    <dbReference type="NCBI Taxonomy" id="408172"/>
    <lineage>
        <taxon>unclassified sequences</taxon>
        <taxon>metagenomes</taxon>
        <taxon>ecological metagenomes</taxon>
    </lineage>
</organism>
<keyword evidence="1" id="KW-0472">Membrane</keyword>
<dbReference type="EMBL" id="UINC01121475">
    <property type="protein sequence ID" value="SVC96661.1"/>
    <property type="molecule type" value="Genomic_DNA"/>
</dbReference>
<feature type="non-terminal residue" evidence="2">
    <location>
        <position position="56"/>
    </location>
</feature>
<feature type="transmembrane region" description="Helical" evidence="1">
    <location>
        <begin position="14"/>
        <end position="31"/>
    </location>
</feature>
<keyword evidence="1" id="KW-0812">Transmembrane</keyword>
<protein>
    <submittedName>
        <fullName evidence="2">Uncharacterized protein</fullName>
    </submittedName>
</protein>